<evidence type="ECO:0000313" key="1">
    <source>
        <dbReference type="EMBL" id="UYV83407.1"/>
    </source>
</evidence>
<keyword evidence="2" id="KW-1185">Reference proteome</keyword>
<dbReference type="Proteomes" id="UP001235939">
    <property type="component" value="Chromosome 23"/>
</dbReference>
<proteinExistence type="predicted"/>
<gene>
    <name evidence="1" type="ORF">LAZ67_23000907</name>
</gene>
<sequence>MVTMLSGVEGVIAYLDDILIAANQFSKADVPIRSDSPKATEFMIPRGAWWLQGILHCKFQSLRLANMFCVSRFLYIWREQWVWTRFDRAMTVLIL</sequence>
<evidence type="ECO:0000313" key="2">
    <source>
        <dbReference type="Proteomes" id="UP001235939"/>
    </source>
</evidence>
<protein>
    <recommendedName>
        <fullName evidence="3">Reverse transcriptase</fullName>
    </recommendedName>
</protein>
<evidence type="ECO:0008006" key="3">
    <source>
        <dbReference type="Google" id="ProtNLM"/>
    </source>
</evidence>
<dbReference type="EMBL" id="CP092885">
    <property type="protein sequence ID" value="UYV83407.1"/>
    <property type="molecule type" value="Genomic_DNA"/>
</dbReference>
<reference evidence="1 2" key="1">
    <citation type="submission" date="2022-03" db="EMBL/GenBank/DDBJ databases">
        <title>A chromosomal length assembly of Cordylochernes scorpioides.</title>
        <authorList>
            <person name="Zeh D."/>
            <person name="Zeh J."/>
        </authorList>
    </citation>
    <scope>NUCLEOTIDE SEQUENCE [LARGE SCALE GENOMIC DNA]</scope>
    <source>
        <strain evidence="1">IN4F17</strain>
        <tissue evidence="1">Whole Body</tissue>
    </source>
</reference>
<accession>A0ABY6LSS5</accession>
<name>A0ABY6LSS5_9ARAC</name>
<organism evidence="1 2">
    <name type="scientific">Cordylochernes scorpioides</name>
    <dbReference type="NCBI Taxonomy" id="51811"/>
    <lineage>
        <taxon>Eukaryota</taxon>
        <taxon>Metazoa</taxon>
        <taxon>Ecdysozoa</taxon>
        <taxon>Arthropoda</taxon>
        <taxon>Chelicerata</taxon>
        <taxon>Arachnida</taxon>
        <taxon>Pseudoscorpiones</taxon>
        <taxon>Cheliferoidea</taxon>
        <taxon>Chernetidae</taxon>
        <taxon>Cordylochernes</taxon>
    </lineage>
</organism>